<dbReference type="InterPro" id="IPR051501">
    <property type="entry name" value="eIF2B_alpha/beta/delta"/>
</dbReference>
<keyword evidence="6" id="KW-1185">Reference proteome</keyword>
<dbReference type="VEuPathDB" id="TriTrypDB:BSAL_31575"/>
<dbReference type="AlphaFoldDB" id="A0A0S4KHS3"/>
<evidence type="ECO:0000256" key="3">
    <source>
        <dbReference type="ARBA" id="ARBA00022917"/>
    </source>
</evidence>
<dbReference type="OrthoDB" id="10249309at2759"/>
<dbReference type="FunFam" id="3.40.50.10470:FF:000023">
    <property type="entry name" value="Translation initiation factor EIF-2b alpha subunit"/>
    <property type="match status" value="1"/>
</dbReference>
<dbReference type="SUPFAM" id="SSF100950">
    <property type="entry name" value="NagB/RpiA/CoA transferase-like"/>
    <property type="match status" value="1"/>
</dbReference>
<dbReference type="PANTHER" id="PTHR45860">
    <property type="entry name" value="TRANSLATION INITIATION FACTOR EIF-2B SUBUNIT ALPHA"/>
    <property type="match status" value="1"/>
</dbReference>
<evidence type="ECO:0000313" key="6">
    <source>
        <dbReference type="Proteomes" id="UP000051952"/>
    </source>
</evidence>
<dbReference type="EMBL" id="CYKH01001913">
    <property type="protein sequence ID" value="CUI15186.1"/>
    <property type="molecule type" value="Genomic_DNA"/>
</dbReference>
<dbReference type="InterPro" id="IPR042529">
    <property type="entry name" value="IF_2B-like_C"/>
</dbReference>
<sequence>MCCCSQTKRDIMQEPFEDLSIDSMKVAIREVQRIISAREFSTYTEIHQHICDVLKKHEGLGGGVALLRLGLTKGWQNVQSMDDLTAELINRCDSFLSECETGPKQQINDLLPFIRSSSKILVHGCGQLLALAVACAVQQRPGVQFYIAEGLPASQTRPHGAGSLLLERAKQTPEGFNLKGLLPASCTIVPDSAVGALMSEVDFVLMGANSVTEHGGLVHLVGSLQISIVAHATHVPCYVLCETFKFSHNFPLSTKDLKQPNDSTVVPAVEFVPPSMVTLIFSEQGIMPPSAVADEMFRNQIADRESQ</sequence>
<dbReference type="InterPro" id="IPR000649">
    <property type="entry name" value="IF-2B-related"/>
</dbReference>
<dbReference type="Pfam" id="PF01008">
    <property type="entry name" value="IF-2B"/>
    <property type="match status" value="1"/>
</dbReference>
<organism evidence="5 6">
    <name type="scientific">Bodo saltans</name>
    <name type="common">Flagellated protozoan</name>
    <dbReference type="NCBI Taxonomy" id="75058"/>
    <lineage>
        <taxon>Eukaryota</taxon>
        <taxon>Discoba</taxon>
        <taxon>Euglenozoa</taxon>
        <taxon>Kinetoplastea</taxon>
        <taxon>Metakinetoplastina</taxon>
        <taxon>Eubodonida</taxon>
        <taxon>Bodonidae</taxon>
        <taxon>Bodo</taxon>
    </lineage>
</organism>
<gene>
    <name evidence="5" type="ORF">BSAL_31575</name>
</gene>
<evidence type="ECO:0000256" key="4">
    <source>
        <dbReference type="RuleBase" id="RU003814"/>
    </source>
</evidence>
<dbReference type="GO" id="GO:0003743">
    <property type="term" value="F:translation initiation factor activity"/>
    <property type="evidence" value="ECO:0007669"/>
    <property type="project" value="UniProtKB-KW"/>
</dbReference>
<protein>
    <submittedName>
        <fullName evidence="5">Translation initiation factor EIF2b alpha subunit, putative</fullName>
    </submittedName>
</protein>
<dbReference type="Proteomes" id="UP000051952">
    <property type="component" value="Unassembled WGS sequence"/>
</dbReference>
<evidence type="ECO:0000256" key="2">
    <source>
        <dbReference type="ARBA" id="ARBA00022540"/>
    </source>
</evidence>
<keyword evidence="2 5" id="KW-0396">Initiation factor</keyword>
<evidence type="ECO:0000313" key="5">
    <source>
        <dbReference type="EMBL" id="CUI15186.1"/>
    </source>
</evidence>
<comment type="similarity">
    <text evidence="1 4">Belongs to the eIF-2B alpha/beta/delta subunits family.</text>
</comment>
<dbReference type="PANTHER" id="PTHR45860:SF1">
    <property type="entry name" value="TRANSLATION INITIATION FACTOR EIF-2B SUBUNIT ALPHA"/>
    <property type="match status" value="1"/>
</dbReference>
<dbReference type="Gene3D" id="3.40.50.10470">
    <property type="entry name" value="Translation initiation factor eif-2b, domain 2"/>
    <property type="match status" value="1"/>
</dbReference>
<name>A0A0S4KHS3_BODSA</name>
<evidence type="ECO:0000256" key="1">
    <source>
        <dbReference type="ARBA" id="ARBA00007251"/>
    </source>
</evidence>
<reference evidence="6" key="1">
    <citation type="submission" date="2015-09" db="EMBL/GenBank/DDBJ databases">
        <authorList>
            <consortium name="Pathogen Informatics"/>
        </authorList>
    </citation>
    <scope>NUCLEOTIDE SEQUENCE [LARGE SCALE GENOMIC DNA]</scope>
    <source>
        <strain evidence="6">Lake Konstanz</strain>
    </source>
</reference>
<dbReference type="GO" id="GO:0005851">
    <property type="term" value="C:eukaryotic translation initiation factor 2B complex"/>
    <property type="evidence" value="ECO:0007669"/>
    <property type="project" value="TreeGrafter"/>
</dbReference>
<accession>A0A0S4KHS3</accession>
<keyword evidence="3" id="KW-0648">Protein biosynthesis</keyword>
<proteinExistence type="inferred from homology"/>
<dbReference type="InterPro" id="IPR037171">
    <property type="entry name" value="NagB/RpiA_transferase-like"/>
</dbReference>
<dbReference type="GO" id="GO:0005085">
    <property type="term" value="F:guanyl-nucleotide exchange factor activity"/>
    <property type="evidence" value="ECO:0007669"/>
    <property type="project" value="TreeGrafter"/>
</dbReference>
<dbReference type="OMA" id="KYCTIVP"/>